<dbReference type="GO" id="GO:0000155">
    <property type="term" value="F:phosphorelay sensor kinase activity"/>
    <property type="evidence" value="ECO:0007669"/>
    <property type="project" value="InterPro"/>
</dbReference>
<name>A0AAE4Z6S2_9BACT</name>
<dbReference type="PRINTS" id="PR00344">
    <property type="entry name" value="BCTRLSENSOR"/>
</dbReference>
<dbReference type="CDD" id="cd00082">
    <property type="entry name" value="HisKA"/>
    <property type="match status" value="1"/>
</dbReference>
<feature type="region of interest" description="Disordered" evidence="8">
    <location>
        <begin position="416"/>
        <end position="439"/>
    </location>
</feature>
<sequence>MKSGSSLRRELILALGLVLVAALGLAAVAVLLWLPVGGSVSSVVIFLGILVVADLVIFLVYGDYLLRQMILKPVRAIVQGAEAISREDYSRRIQIDAAPELEHLAAVINDITEQLIQNQKRLSDNIQSLNEVNRALTEARDELVRAEKLASAGQLAAGIAHEIGNPLGAILGYLEVAERRPKLSHDLLEDMRREARRIDRIVKGLLDYARPRQPAPRPIEVNEVVRGALELVESQGHFKEIDLVLELADGPTTVHADPHQLEQIMVNLLLNAAQAVDGAGGRVIKVSTERVSYEGTAPPARRRDDPPGIDYSHLRRLQARREGLTPPPFSSGTKVVQIAVADNGPGIPFEILDRVFDPFFSTKETGQGTGLGLAVSARLIEGMGGTIRVDSSERGGACFYVLLPVARAELDALVESGEPMGAGQPDEADPEIDERIEED</sequence>
<dbReference type="PROSITE" id="PS50885">
    <property type="entry name" value="HAMP"/>
    <property type="match status" value="1"/>
</dbReference>
<keyword evidence="7" id="KW-0175">Coiled coil</keyword>
<keyword evidence="6" id="KW-0418">Kinase</keyword>
<protein>
    <recommendedName>
        <fullName evidence="3">histidine kinase</fullName>
        <ecNumber evidence="3">2.7.13.3</ecNumber>
    </recommendedName>
</protein>
<feature type="coiled-coil region" evidence="7">
    <location>
        <begin position="112"/>
        <end position="149"/>
    </location>
</feature>
<accession>A0AAE4Z6S2</accession>
<feature type="transmembrane region" description="Helical" evidence="9">
    <location>
        <begin position="12"/>
        <end position="34"/>
    </location>
</feature>
<keyword evidence="5" id="KW-0808">Transferase</keyword>
<evidence type="ECO:0000256" key="7">
    <source>
        <dbReference type="SAM" id="Coils"/>
    </source>
</evidence>
<evidence type="ECO:0000259" key="10">
    <source>
        <dbReference type="PROSITE" id="PS50109"/>
    </source>
</evidence>
<feature type="domain" description="HAMP" evidence="11">
    <location>
        <begin position="68"/>
        <end position="120"/>
    </location>
</feature>
<dbReference type="Pfam" id="PF02518">
    <property type="entry name" value="HATPase_c"/>
    <property type="match status" value="1"/>
</dbReference>
<evidence type="ECO:0000313" key="13">
    <source>
        <dbReference type="Proteomes" id="UP000702544"/>
    </source>
</evidence>
<evidence type="ECO:0000256" key="3">
    <source>
        <dbReference type="ARBA" id="ARBA00012438"/>
    </source>
</evidence>
<dbReference type="InterPro" id="IPR003660">
    <property type="entry name" value="HAMP_dom"/>
</dbReference>
<evidence type="ECO:0000259" key="11">
    <source>
        <dbReference type="PROSITE" id="PS50885"/>
    </source>
</evidence>
<dbReference type="InterPro" id="IPR003661">
    <property type="entry name" value="HisK_dim/P_dom"/>
</dbReference>
<dbReference type="CDD" id="cd06225">
    <property type="entry name" value="HAMP"/>
    <property type="match status" value="1"/>
</dbReference>
<dbReference type="PANTHER" id="PTHR43065:SF42">
    <property type="entry name" value="TWO-COMPONENT SENSOR PPRA"/>
    <property type="match status" value="1"/>
</dbReference>
<evidence type="ECO:0000256" key="2">
    <source>
        <dbReference type="ARBA" id="ARBA00004370"/>
    </source>
</evidence>
<dbReference type="Gene3D" id="3.30.565.10">
    <property type="entry name" value="Histidine kinase-like ATPase, C-terminal domain"/>
    <property type="match status" value="1"/>
</dbReference>
<comment type="catalytic activity">
    <reaction evidence="1">
        <text>ATP + protein L-histidine = ADP + protein N-phospho-L-histidine.</text>
        <dbReference type="EC" id="2.7.13.3"/>
    </reaction>
</comment>
<reference evidence="12 13" key="1">
    <citation type="submission" date="2020-01" db="EMBL/GenBank/DDBJ databases">
        <title>Genomes assembled from Gulf of Kutch pelagic sediment metagenomes.</title>
        <authorList>
            <person name="Chandrashekar M."/>
            <person name="Mahajan M.S."/>
            <person name="Dave K.J."/>
            <person name="Vatsa P."/>
            <person name="Nathani N.M."/>
        </authorList>
    </citation>
    <scope>NUCLEOTIDE SEQUENCE [LARGE SCALE GENOMIC DNA]</scope>
    <source>
        <strain evidence="12">KS3-K002</strain>
    </source>
</reference>
<organism evidence="12 13">
    <name type="scientific">Candidatus Kutchimonas denitrificans</name>
    <dbReference type="NCBI Taxonomy" id="3056748"/>
    <lineage>
        <taxon>Bacteria</taxon>
        <taxon>Pseudomonadati</taxon>
        <taxon>Gemmatimonadota</taxon>
        <taxon>Gemmatimonadia</taxon>
        <taxon>Candidatus Palauibacterales</taxon>
        <taxon>Candidatus Palauibacteraceae</taxon>
        <taxon>Candidatus Kutchimonas</taxon>
    </lineage>
</organism>
<keyword evidence="4" id="KW-0597">Phosphoprotein</keyword>
<evidence type="ECO:0000256" key="4">
    <source>
        <dbReference type="ARBA" id="ARBA00022553"/>
    </source>
</evidence>
<feature type="compositionally biased region" description="Acidic residues" evidence="8">
    <location>
        <begin position="426"/>
        <end position="439"/>
    </location>
</feature>
<dbReference type="SUPFAM" id="SSF47384">
    <property type="entry name" value="Homodimeric domain of signal transducing histidine kinase"/>
    <property type="match status" value="1"/>
</dbReference>
<keyword evidence="9" id="KW-0812">Transmembrane</keyword>
<proteinExistence type="predicted"/>
<dbReference type="PROSITE" id="PS50109">
    <property type="entry name" value="HIS_KIN"/>
    <property type="match status" value="1"/>
</dbReference>
<evidence type="ECO:0000256" key="5">
    <source>
        <dbReference type="ARBA" id="ARBA00022679"/>
    </source>
</evidence>
<dbReference type="InterPro" id="IPR036890">
    <property type="entry name" value="HATPase_C_sf"/>
</dbReference>
<evidence type="ECO:0000256" key="1">
    <source>
        <dbReference type="ARBA" id="ARBA00000085"/>
    </source>
</evidence>
<feature type="transmembrane region" description="Helical" evidence="9">
    <location>
        <begin position="40"/>
        <end position="62"/>
    </location>
</feature>
<dbReference type="InterPro" id="IPR005467">
    <property type="entry name" value="His_kinase_dom"/>
</dbReference>
<dbReference type="Pfam" id="PF00512">
    <property type="entry name" value="HisKA"/>
    <property type="match status" value="1"/>
</dbReference>
<dbReference type="Proteomes" id="UP000702544">
    <property type="component" value="Unassembled WGS sequence"/>
</dbReference>
<comment type="caution">
    <text evidence="12">The sequence shown here is derived from an EMBL/GenBank/DDBJ whole genome shotgun (WGS) entry which is preliminary data.</text>
</comment>
<dbReference type="InterPro" id="IPR004358">
    <property type="entry name" value="Sig_transdc_His_kin-like_C"/>
</dbReference>
<dbReference type="AlphaFoldDB" id="A0AAE4Z6S2"/>
<dbReference type="InterPro" id="IPR003594">
    <property type="entry name" value="HATPase_dom"/>
</dbReference>
<evidence type="ECO:0000313" key="12">
    <source>
        <dbReference type="EMBL" id="NIR73767.1"/>
    </source>
</evidence>
<dbReference type="SMART" id="SM00387">
    <property type="entry name" value="HATPase_c"/>
    <property type="match status" value="1"/>
</dbReference>
<dbReference type="SMART" id="SM00388">
    <property type="entry name" value="HisKA"/>
    <property type="match status" value="1"/>
</dbReference>
<feature type="domain" description="Histidine kinase" evidence="10">
    <location>
        <begin position="158"/>
        <end position="407"/>
    </location>
</feature>
<evidence type="ECO:0000256" key="9">
    <source>
        <dbReference type="SAM" id="Phobius"/>
    </source>
</evidence>
<evidence type="ECO:0000256" key="8">
    <source>
        <dbReference type="SAM" id="MobiDB-lite"/>
    </source>
</evidence>
<evidence type="ECO:0000256" key="6">
    <source>
        <dbReference type="ARBA" id="ARBA00022777"/>
    </source>
</evidence>
<dbReference type="EC" id="2.7.13.3" evidence="3"/>
<gene>
    <name evidence="12" type="ORF">GWO12_01430</name>
</gene>
<dbReference type="SMART" id="SM00304">
    <property type="entry name" value="HAMP"/>
    <property type="match status" value="1"/>
</dbReference>
<keyword evidence="9" id="KW-1133">Transmembrane helix</keyword>
<dbReference type="SUPFAM" id="SSF158472">
    <property type="entry name" value="HAMP domain-like"/>
    <property type="match status" value="1"/>
</dbReference>
<comment type="subcellular location">
    <subcellularLocation>
        <location evidence="2">Membrane</location>
    </subcellularLocation>
</comment>
<dbReference type="SUPFAM" id="SSF55874">
    <property type="entry name" value="ATPase domain of HSP90 chaperone/DNA topoisomerase II/histidine kinase"/>
    <property type="match status" value="1"/>
</dbReference>
<dbReference type="Pfam" id="PF00672">
    <property type="entry name" value="HAMP"/>
    <property type="match status" value="1"/>
</dbReference>
<keyword evidence="9" id="KW-0472">Membrane</keyword>
<dbReference type="PANTHER" id="PTHR43065">
    <property type="entry name" value="SENSOR HISTIDINE KINASE"/>
    <property type="match status" value="1"/>
</dbReference>
<dbReference type="InterPro" id="IPR036097">
    <property type="entry name" value="HisK_dim/P_sf"/>
</dbReference>
<dbReference type="GO" id="GO:0016020">
    <property type="term" value="C:membrane"/>
    <property type="evidence" value="ECO:0007669"/>
    <property type="project" value="UniProtKB-SubCell"/>
</dbReference>
<dbReference type="Gene3D" id="1.10.287.130">
    <property type="match status" value="1"/>
</dbReference>
<dbReference type="EMBL" id="JAACAK010000012">
    <property type="protein sequence ID" value="NIR73767.1"/>
    <property type="molecule type" value="Genomic_DNA"/>
</dbReference>
<dbReference type="Gene3D" id="6.10.340.10">
    <property type="match status" value="1"/>
</dbReference>